<keyword evidence="13" id="KW-0807">Transducer</keyword>
<evidence type="ECO:0000256" key="11">
    <source>
        <dbReference type="ARBA" id="ARBA00023170"/>
    </source>
</evidence>
<keyword evidence="4 14" id="KW-0812">Transmembrane</keyword>
<protein>
    <submittedName>
        <fullName evidence="16">Opsin 7, group member a</fullName>
    </submittedName>
</protein>
<reference evidence="16" key="3">
    <citation type="submission" date="2025-08" db="UniProtKB">
        <authorList>
            <consortium name="Ensembl"/>
        </authorList>
    </citation>
    <scope>IDENTIFICATION</scope>
</reference>
<evidence type="ECO:0000313" key="17">
    <source>
        <dbReference type="Proteomes" id="UP000018467"/>
    </source>
</evidence>
<evidence type="ECO:0000313" key="16">
    <source>
        <dbReference type="Ensembl" id="ENSAMXP00000039277.1"/>
    </source>
</evidence>
<proteinExistence type="predicted"/>
<evidence type="ECO:0000256" key="6">
    <source>
        <dbReference type="ARBA" id="ARBA00022989"/>
    </source>
</evidence>
<keyword evidence="2" id="KW-0600">Photoreceptor protein</keyword>
<keyword evidence="7" id="KW-0157">Chromophore</keyword>
<feature type="transmembrane region" description="Helical" evidence="14">
    <location>
        <begin position="20"/>
        <end position="42"/>
    </location>
</feature>
<dbReference type="InterPro" id="IPR002962">
    <property type="entry name" value="Peropsin"/>
</dbReference>
<dbReference type="PRINTS" id="PR01244">
    <property type="entry name" value="PEROPSIN"/>
</dbReference>
<evidence type="ECO:0000256" key="5">
    <source>
        <dbReference type="ARBA" id="ARBA00022925"/>
    </source>
</evidence>
<dbReference type="InterPro" id="IPR017452">
    <property type="entry name" value="GPCR_Rhodpsn_7TM"/>
</dbReference>
<evidence type="ECO:0000256" key="10">
    <source>
        <dbReference type="ARBA" id="ARBA00023157"/>
    </source>
</evidence>
<evidence type="ECO:0000256" key="7">
    <source>
        <dbReference type="ARBA" id="ARBA00022991"/>
    </source>
</evidence>
<dbReference type="SUPFAM" id="SSF81321">
    <property type="entry name" value="Family A G protein-coupled receptor-like"/>
    <property type="match status" value="1"/>
</dbReference>
<keyword evidence="12" id="KW-0325">Glycoprotein</keyword>
<evidence type="ECO:0000256" key="8">
    <source>
        <dbReference type="ARBA" id="ARBA00023040"/>
    </source>
</evidence>
<evidence type="ECO:0000256" key="12">
    <source>
        <dbReference type="ARBA" id="ARBA00023180"/>
    </source>
</evidence>
<feature type="domain" description="G-protein coupled receptors family 1 profile" evidence="15">
    <location>
        <begin position="36"/>
        <end position="291"/>
    </location>
</feature>
<evidence type="ECO:0000256" key="9">
    <source>
        <dbReference type="ARBA" id="ARBA00023136"/>
    </source>
</evidence>
<dbReference type="PROSITE" id="PS00238">
    <property type="entry name" value="OPSIN"/>
    <property type="match status" value="1"/>
</dbReference>
<evidence type="ECO:0000259" key="15">
    <source>
        <dbReference type="PROSITE" id="PS50262"/>
    </source>
</evidence>
<dbReference type="InterPro" id="IPR000276">
    <property type="entry name" value="GPCR_Rhodpsn"/>
</dbReference>
<reference evidence="17" key="1">
    <citation type="submission" date="2013-03" db="EMBL/GenBank/DDBJ databases">
        <authorList>
            <person name="Jeffery W."/>
            <person name="Warren W."/>
            <person name="Wilson R.K."/>
        </authorList>
    </citation>
    <scope>NUCLEOTIDE SEQUENCE</scope>
    <source>
        <strain evidence="17">female</strain>
    </source>
</reference>
<feature type="transmembrane region" description="Helical" evidence="14">
    <location>
        <begin position="93"/>
        <end position="123"/>
    </location>
</feature>
<comment type="subcellular location">
    <subcellularLocation>
        <location evidence="1">Membrane</location>
        <topology evidence="1">Multi-pass membrane protein</topology>
    </subcellularLocation>
</comment>
<evidence type="ECO:0000256" key="3">
    <source>
        <dbReference type="ARBA" id="ARBA00022606"/>
    </source>
</evidence>
<dbReference type="Bgee" id="ENSAMXG00000040803">
    <property type="expression patterns" value="Expressed in mesonephros"/>
</dbReference>
<dbReference type="CDD" id="cd15074">
    <property type="entry name" value="7tmA_Opsin5_neuropsin"/>
    <property type="match status" value="1"/>
</dbReference>
<keyword evidence="6 14" id="KW-1133">Transmembrane helix</keyword>
<dbReference type="GO" id="GO:0009881">
    <property type="term" value="F:photoreceptor activity"/>
    <property type="evidence" value="ECO:0007669"/>
    <property type="project" value="UniProtKB-KW"/>
</dbReference>
<dbReference type="FunFam" id="1.20.1070.10:FF:000219">
    <property type="entry name" value="Opsin 5-like 2"/>
    <property type="match status" value="1"/>
</dbReference>
<feature type="transmembrane region" description="Helical" evidence="14">
    <location>
        <begin position="135"/>
        <end position="155"/>
    </location>
</feature>
<dbReference type="GO" id="GO:0007601">
    <property type="term" value="P:visual perception"/>
    <property type="evidence" value="ECO:0007669"/>
    <property type="project" value="InterPro"/>
</dbReference>
<evidence type="ECO:0000256" key="14">
    <source>
        <dbReference type="SAM" id="Phobius"/>
    </source>
</evidence>
<evidence type="ECO:0000256" key="4">
    <source>
        <dbReference type="ARBA" id="ARBA00022692"/>
    </source>
</evidence>
<name>A0A3B1JAD3_ASTMX</name>
<reference evidence="17" key="2">
    <citation type="journal article" date="2014" name="Nat. Commun.">
        <title>The cavefish genome reveals candidate genes for eye loss.</title>
        <authorList>
            <person name="McGaugh S.E."/>
            <person name="Gross J.B."/>
            <person name="Aken B."/>
            <person name="Blin M."/>
            <person name="Borowsky R."/>
            <person name="Chalopin D."/>
            <person name="Hinaux H."/>
            <person name="Jeffery W.R."/>
            <person name="Keene A."/>
            <person name="Ma L."/>
            <person name="Minx P."/>
            <person name="Murphy D."/>
            <person name="O'Quin K.E."/>
            <person name="Retaux S."/>
            <person name="Rohner N."/>
            <person name="Searle S.M."/>
            <person name="Stahl B.A."/>
            <person name="Tabin C."/>
            <person name="Volff J.N."/>
            <person name="Yoshizawa M."/>
            <person name="Warren W.C."/>
        </authorList>
    </citation>
    <scope>NUCLEOTIDE SEQUENCE [LARGE SCALE GENOMIC DNA]</scope>
    <source>
        <strain evidence="17">female</strain>
    </source>
</reference>
<dbReference type="PANTHER" id="PTHR24240">
    <property type="entry name" value="OPSIN"/>
    <property type="match status" value="1"/>
</dbReference>
<dbReference type="InParanoid" id="A0A3B1JAD3"/>
<dbReference type="InterPro" id="IPR027430">
    <property type="entry name" value="Retinal_BS"/>
</dbReference>
<reference evidence="16" key="4">
    <citation type="submission" date="2025-09" db="UniProtKB">
        <authorList>
            <consortium name="Ensembl"/>
        </authorList>
    </citation>
    <scope>IDENTIFICATION</scope>
</reference>
<keyword evidence="11" id="KW-0675">Receptor</keyword>
<dbReference type="PRINTS" id="PR00237">
    <property type="entry name" value="GPCRRHODOPSN"/>
</dbReference>
<dbReference type="FunCoup" id="A0A3B1JAD3">
    <property type="interactions" value="5"/>
</dbReference>
<dbReference type="Gene3D" id="1.20.1070.10">
    <property type="entry name" value="Rhodopsin 7-helix transmembrane proteins"/>
    <property type="match status" value="1"/>
</dbReference>
<dbReference type="Proteomes" id="UP000018467">
    <property type="component" value="Unassembled WGS sequence"/>
</dbReference>
<keyword evidence="3" id="KW-0716">Sensory transduction</keyword>
<accession>A0A3B1JAD3</accession>
<dbReference type="GO" id="GO:0004930">
    <property type="term" value="F:G protein-coupled receptor activity"/>
    <property type="evidence" value="ECO:0007669"/>
    <property type="project" value="UniProtKB-KW"/>
</dbReference>
<keyword evidence="8" id="KW-0297">G-protein coupled receptor</keyword>
<keyword evidence="10" id="KW-1015">Disulfide bond</keyword>
<dbReference type="AlphaFoldDB" id="A0A3B1JAD3"/>
<organism evidence="16 17">
    <name type="scientific">Astyanax mexicanus</name>
    <name type="common">Blind cave fish</name>
    <name type="synonym">Astyanax fasciatus mexicanus</name>
    <dbReference type="NCBI Taxonomy" id="7994"/>
    <lineage>
        <taxon>Eukaryota</taxon>
        <taxon>Metazoa</taxon>
        <taxon>Chordata</taxon>
        <taxon>Craniata</taxon>
        <taxon>Vertebrata</taxon>
        <taxon>Euteleostomi</taxon>
        <taxon>Actinopterygii</taxon>
        <taxon>Neopterygii</taxon>
        <taxon>Teleostei</taxon>
        <taxon>Ostariophysi</taxon>
        <taxon>Characiformes</taxon>
        <taxon>Characoidei</taxon>
        <taxon>Acestrorhamphidae</taxon>
        <taxon>Acestrorhamphinae</taxon>
        <taxon>Astyanax</taxon>
    </lineage>
</organism>
<dbReference type="Pfam" id="PF00001">
    <property type="entry name" value="7tm_1"/>
    <property type="match status" value="1"/>
</dbReference>
<feature type="transmembrane region" description="Helical" evidence="14">
    <location>
        <begin position="54"/>
        <end position="73"/>
    </location>
</feature>
<dbReference type="PROSITE" id="PS50262">
    <property type="entry name" value="G_PROTEIN_RECEP_F1_2"/>
    <property type="match status" value="1"/>
</dbReference>
<sequence length="452" mass="50556">MRGPVDNSTFHSNIPVAADITLGVVYSIFGVCSLCGNTMLLYVSHRRKHLLKPAEFFIVNLAVSDLGMTLSLYPLAVTSSFQHRWLYGRTVCLVYAFCGVLFGICSLTTLTILSTVCCLKVCYPLYGNKFGHEHGRVLIVCAWAYALVFACSPLVHWGQYGPEPYGTACCIDWSFSNKDPTARSYTTVLFICCYLIPCTIIIFSYTHILITVRESRRAVEQHVSQTRMVNIQTIIVKLSVAVCIGFFTAWSPYALVSIWAAFGNVEVIPPLAFAVPAMFSKSSTIYNPLIYLLLKPNFRHLLCKDMHSLRQVCVRGCLTLCVPWDSFRPALALRMRSLRSRGHLAPVGLDHCSCEWCNDPFEQFRNYPRRCPININTVQFSLQDSGEPEAELGLDPEAEAGVKLGVYKRDLADPNKPVRVLVRGRKSSEIDSLEITLETVPTYTKAIKVGMS</sequence>
<dbReference type="InterPro" id="IPR050125">
    <property type="entry name" value="GPCR_opsins"/>
</dbReference>
<dbReference type="STRING" id="7994.ENSAMXP00000039277"/>
<keyword evidence="5" id="KW-0681">Retinal protein</keyword>
<evidence type="ECO:0000256" key="1">
    <source>
        <dbReference type="ARBA" id="ARBA00004141"/>
    </source>
</evidence>
<evidence type="ECO:0000256" key="2">
    <source>
        <dbReference type="ARBA" id="ARBA00022543"/>
    </source>
</evidence>
<dbReference type="GO" id="GO:0007602">
    <property type="term" value="P:phototransduction"/>
    <property type="evidence" value="ECO:0007669"/>
    <property type="project" value="UniProtKB-KW"/>
</dbReference>
<dbReference type="GO" id="GO:0016020">
    <property type="term" value="C:membrane"/>
    <property type="evidence" value="ECO:0007669"/>
    <property type="project" value="UniProtKB-SubCell"/>
</dbReference>
<feature type="transmembrane region" description="Helical" evidence="14">
    <location>
        <begin position="188"/>
        <end position="210"/>
    </location>
</feature>
<evidence type="ECO:0000256" key="13">
    <source>
        <dbReference type="ARBA" id="ARBA00023224"/>
    </source>
</evidence>
<dbReference type="Ensembl" id="ENSAMXT00000044026.1">
    <property type="protein sequence ID" value="ENSAMXP00000039277.1"/>
    <property type="gene ID" value="ENSAMXG00000040803.1"/>
</dbReference>
<dbReference type="GeneTree" id="ENSGT01120000271854"/>
<keyword evidence="9 14" id="KW-0472">Membrane</keyword>
<keyword evidence="17" id="KW-1185">Reference proteome</keyword>